<keyword evidence="9" id="KW-1185">Reference proteome</keyword>
<keyword evidence="4 7" id="KW-1133">Transmembrane helix</keyword>
<comment type="caution">
    <text evidence="8">The sequence shown here is derived from an EMBL/GenBank/DDBJ whole genome shotgun (WGS) entry which is preliminary data.</text>
</comment>
<comment type="similarity">
    <text evidence="2">Belongs to the ADIPOR family.</text>
</comment>
<dbReference type="InterPro" id="IPR004254">
    <property type="entry name" value="AdipoR/HlyIII-related"/>
</dbReference>
<dbReference type="PANTHER" id="PTHR20855:SF52">
    <property type="entry name" value="ADIPONECTIN RECEPTOR PROTEIN"/>
    <property type="match status" value="1"/>
</dbReference>
<proteinExistence type="inferred from homology"/>
<evidence type="ECO:0000256" key="2">
    <source>
        <dbReference type="ARBA" id="ARBA00007018"/>
    </source>
</evidence>
<keyword evidence="5 7" id="KW-0472">Membrane</keyword>
<dbReference type="Pfam" id="PF03006">
    <property type="entry name" value="HlyIII"/>
    <property type="match status" value="1"/>
</dbReference>
<keyword evidence="6" id="KW-0479">Metal-binding</keyword>
<evidence type="ECO:0000313" key="9">
    <source>
        <dbReference type="Proteomes" id="UP001201163"/>
    </source>
</evidence>
<feature type="binding site" evidence="6">
    <location>
        <position position="135"/>
    </location>
    <ligand>
        <name>Zn(2+)</name>
        <dbReference type="ChEBI" id="CHEBI:29105"/>
    </ligand>
</feature>
<feature type="transmembrane region" description="Helical" evidence="7">
    <location>
        <begin position="115"/>
        <end position="134"/>
    </location>
</feature>
<feature type="transmembrane region" description="Helical" evidence="7">
    <location>
        <begin position="210"/>
        <end position="231"/>
    </location>
</feature>
<dbReference type="AlphaFoldDB" id="A0AAD4Q6B2"/>
<evidence type="ECO:0000256" key="1">
    <source>
        <dbReference type="ARBA" id="ARBA00004141"/>
    </source>
</evidence>
<protein>
    <submittedName>
        <fullName evidence="8">HlyIII-domain-containing protein</fullName>
    </submittedName>
</protein>
<feature type="transmembrane region" description="Helical" evidence="7">
    <location>
        <begin position="180"/>
        <end position="198"/>
    </location>
</feature>
<dbReference type="PANTHER" id="PTHR20855">
    <property type="entry name" value="ADIPOR/PROGESTIN RECEPTOR-RELATED"/>
    <property type="match status" value="1"/>
</dbReference>
<feature type="transmembrane region" description="Helical" evidence="7">
    <location>
        <begin position="85"/>
        <end position="103"/>
    </location>
</feature>
<dbReference type="GO" id="GO:0006882">
    <property type="term" value="P:intracellular zinc ion homeostasis"/>
    <property type="evidence" value="ECO:0007669"/>
    <property type="project" value="TreeGrafter"/>
</dbReference>
<comment type="subcellular location">
    <subcellularLocation>
        <location evidence="1">Membrane</location>
        <topology evidence="1">Multi-pass membrane protein</topology>
    </subcellularLocation>
</comment>
<evidence type="ECO:0000256" key="4">
    <source>
        <dbReference type="ARBA" id="ARBA00022989"/>
    </source>
</evidence>
<sequence length="259" mass="28892">MSASLLQRHAAQSLRAEPIPDPALSLNSPIVQNGRTLTFSELPEWMKDNEFILSGYRGELNSWQKCLDSVFGYLHNETVNIHTHLHASVLFVVLLLTFNTSYFKSYEDVSWADHAVFVVFLSSAAFCLFCSAFFHMSSSHSKEVAVRCNSLDYSGIIVLIMGSVYPCLYYGFFCEPHYELCYLLLFTAAGLASAYFVLSPEYRGPTGRHARTKVFISFGLCGVLPVFHLVLSQGINVLEEMGFNWMIAAGAMYIAGATL</sequence>
<name>A0AAD4Q6B2_9AGAM</name>
<dbReference type="EMBL" id="JAKELL010000045">
    <property type="protein sequence ID" value="KAH8987856.1"/>
    <property type="molecule type" value="Genomic_DNA"/>
</dbReference>
<dbReference type="Proteomes" id="UP001201163">
    <property type="component" value="Unassembled WGS sequence"/>
</dbReference>
<dbReference type="GO" id="GO:0038023">
    <property type="term" value="F:signaling receptor activity"/>
    <property type="evidence" value="ECO:0007669"/>
    <property type="project" value="TreeGrafter"/>
</dbReference>
<evidence type="ECO:0000256" key="3">
    <source>
        <dbReference type="ARBA" id="ARBA00022692"/>
    </source>
</evidence>
<feature type="transmembrane region" description="Helical" evidence="7">
    <location>
        <begin position="154"/>
        <end position="173"/>
    </location>
</feature>
<keyword evidence="6" id="KW-0862">Zinc</keyword>
<evidence type="ECO:0000313" key="8">
    <source>
        <dbReference type="EMBL" id="KAH8987856.1"/>
    </source>
</evidence>
<dbReference type="GO" id="GO:0046872">
    <property type="term" value="F:metal ion binding"/>
    <property type="evidence" value="ECO:0007669"/>
    <property type="project" value="UniProtKB-KW"/>
</dbReference>
<dbReference type="GO" id="GO:0016020">
    <property type="term" value="C:membrane"/>
    <property type="evidence" value="ECO:0007669"/>
    <property type="project" value="UniProtKB-SubCell"/>
</dbReference>
<reference evidence="8" key="1">
    <citation type="submission" date="2022-01" db="EMBL/GenBank/DDBJ databases">
        <title>Comparative genomics reveals a dynamic genome evolution in the ectomycorrhizal milk-cap (Lactarius) mushrooms.</title>
        <authorList>
            <consortium name="DOE Joint Genome Institute"/>
            <person name="Lebreton A."/>
            <person name="Tang N."/>
            <person name="Kuo A."/>
            <person name="LaButti K."/>
            <person name="Drula E."/>
            <person name="Barry K."/>
            <person name="Clum A."/>
            <person name="Lipzen A."/>
            <person name="Mousain D."/>
            <person name="Ng V."/>
            <person name="Wang R."/>
            <person name="Wang X."/>
            <person name="Dai Y."/>
            <person name="Henrissat B."/>
            <person name="Grigoriev I.V."/>
            <person name="Guerin-Laguette A."/>
            <person name="Yu F."/>
            <person name="Martin F.M."/>
        </authorList>
    </citation>
    <scope>NUCLEOTIDE SEQUENCE</scope>
    <source>
        <strain evidence="8">QP</strain>
    </source>
</reference>
<gene>
    <name evidence="8" type="ORF">EDB92DRAFT_1100120</name>
</gene>
<organism evidence="8 9">
    <name type="scientific">Lactarius akahatsu</name>
    <dbReference type="NCBI Taxonomy" id="416441"/>
    <lineage>
        <taxon>Eukaryota</taxon>
        <taxon>Fungi</taxon>
        <taxon>Dikarya</taxon>
        <taxon>Basidiomycota</taxon>
        <taxon>Agaricomycotina</taxon>
        <taxon>Agaricomycetes</taxon>
        <taxon>Russulales</taxon>
        <taxon>Russulaceae</taxon>
        <taxon>Lactarius</taxon>
    </lineage>
</organism>
<evidence type="ECO:0000256" key="5">
    <source>
        <dbReference type="ARBA" id="ARBA00023136"/>
    </source>
</evidence>
<keyword evidence="3 7" id="KW-0812">Transmembrane</keyword>
<evidence type="ECO:0000256" key="6">
    <source>
        <dbReference type="PIRSR" id="PIRSR604254-1"/>
    </source>
</evidence>
<accession>A0AAD4Q6B2</accession>
<evidence type="ECO:0000256" key="7">
    <source>
        <dbReference type="SAM" id="Phobius"/>
    </source>
</evidence>